<dbReference type="InterPro" id="IPR052035">
    <property type="entry name" value="ZnF_BED_domain_contain"/>
</dbReference>
<gene>
    <name evidence="10" type="ORF">AARE701A_LOCUS9626</name>
</gene>
<accession>A0A8S2A6L0</accession>
<dbReference type="Pfam" id="PF14372">
    <property type="entry name" value="hAT-like_RNase-H"/>
    <property type="match status" value="1"/>
</dbReference>
<dbReference type="InterPro" id="IPR012337">
    <property type="entry name" value="RNaseH-like_sf"/>
</dbReference>
<dbReference type="InterPro" id="IPR008906">
    <property type="entry name" value="HATC_C_dom"/>
</dbReference>
<keyword evidence="3" id="KW-0863">Zinc-finger</keyword>
<evidence type="ECO:0000256" key="1">
    <source>
        <dbReference type="ARBA" id="ARBA00004123"/>
    </source>
</evidence>
<dbReference type="InterPro" id="IPR025525">
    <property type="entry name" value="hAT-like_transposase_RNase-H"/>
</dbReference>
<organism evidence="10 11">
    <name type="scientific">Arabidopsis arenosa</name>
    <name type="common">Sand rock-cress</name>
    <name type="synonym">Cardaminopsis arenosa</name>
    <dbReference type="NCBI Taxonomy" id="38785"/>
    <lineage>
        <taxon>Eukaryota</taxon>
        <taxon>Viridiplantae</taxon>
        <taxon>Streptophyta</taxon>
        <taxon>Embryophyta</taxon>
        <taxon>Tracheophyta</taxon>
        <taxon>Spermatophyta</taxon>
        <taxon>Magnoliopsida</taxon>
        <taxon>eudicotyledons</taxon>
        <taxon>Gunneridae</taxon>
        <taxon>Pentapetalae</taxon>
        <taxon>rosids</taxon>
        <taxon>malvids</taxon>
        <taxon>Brassicales</taxon>
        <taxon>Brassicaceae</taxon>
        <taxon>Camelineae</taxon>
        <taxon>Arabidopsis</taxon>
    </lineage>
</organism>
<dbReference type="PANTHER" id="PTHR46481">
    <property type="entry name" value="ZINC FINGER BED DOMAIN-CONTAINING PROTEIN 4"/>
    <property type="match status" value="1"/>
</dbReference>
<evidence type="ECO:0000256" key="6">
    <source>
        <dbReference type="ARBA" id="ARBA00023242"/>
    </source>
</evidence>
<dbReference type="PANTHER" id="PTHR46481:SF10">
    <property type="entry name" value="ZINC FINGER BED DOMAIN-CONTAINING PROTEIN 39"/>
    <property type="match status" value="1"/>
</dbReference>
<evidence type="ECO:0000259" key="9">
    <source>
        <dbReference type="Pfam" id="PF14372"/>
    </source>
</evidence>
<dbReference type="SUPFAM" id="SSF53098">
    <property type="entry name" value="Ribonuclease H-like"/>
    <property type="match status" value="1"/>
</dbReference>
<evidence type="ECO:0000256" key="4">
    <source>
        <dbReference type="ARBA" id="ARBA00022833"/>
    </source>
</evidence>
<evidence type="ECO:0000259" key="8">
    <source>
        <dbReference type="Pfam" id="PF09331"/>
    </source>
</evidence>
<reference evidence="10" key="1">
    <citation type="submission" date="2021-01" db="EMBL/GenBank/DDBJ databases">
        <authorList>
            <person name="Bezrukov I."/>
        </authorList>
    </citation>
    <scope>NUCLEOTIDE SEQUENCE</scope>
</reference>
<dbReference type="GO" id="GO:0003677">
    <property type="term" value="F:DNA binding"/>
    <property type="evidence" value="ECO:0007669"/>
    <property type="project" value="UniProtKB-KW"/>
</dbReference>
<keyword evidence="6" id="KW-0539">Nucleus</keyword>
<feature type="domain" description="HAT C-terminal dimerisation" evidence="7">
    <location>
        <begin position="519"/>
        <end position="602"/>
    </location>
</feature>
<keyword evidence="11" id="KW-1185">Reference proteome</keyword>
<keyword evidence="2" id="KW-0479">Metal-binding</keyword>
<dbReference type="GO" id="GO:0008270">
    <property type="term" value="F:zinc ion binding"/>
    <property type="evidence" value="ECO:0007669"/>
    <property type="project" value="UniProtKB-KW"/>
</dbReference>
<dbReference type="EMBL" id="LR999454">
    <property type="protein sequence ID" value="CAE6009988.1"/>
    <property type="molecule type" value="Genomic_DNA"/>
</dbReference>
<evidence type="ECO:0000313" key="10">
    <source>
        <dbReference type="EMBL" id="CAE6009988.1"/>
    </source>
</evidence>
<dbReference type="GO" id="GO:0046983">
    <property type="term" value="F:protein dimerization activity"/>
    <property type="evidence" value="ECO:0007669"/>
    <property type="project" value="InterPro"/>
</dbReference>
<dbReference type="GO" id="GO:0005634">
    <property type="term" value="C:nucleus"/>
    <property type="evidence" value="ECO:0007669"/>
    <property type="project" value="UniProtKB-SubCell"/>
</dbReference>
<evidence type="ECO:0000256" key="3">
    <source>
        <dbReference type="ARBA" id="ARBA00022771"/>
    </source>
</evidence>
<sequence length="644" mass="74236">MWCLFGGTPVRFSLSEFENITGLNCAPLPDDKEIDVMTHVHKELWTKIGIKESENPSRDDLINVVDQVASWRDDDDKIRFAYLSILATVIIGNDGQKPLCNRARMVIDLPNFEGYPWGKLTFETLINSVQLWSEGTKSPPLLKFNGQKSYGKKDIDIDKILADDKEIIKNVFINKSKPPVWDKEGVDEKIDALMQAICKEGGLGAVTWVDHGLKSVNKEKTDGRVRGEKIRKKKREAMTEEDQEDVYGDGYIVVTAQYVDMKWILHSKILSFCDIFPPHTGDALASKIHECLKEWGIEKKESFFHVRCCAHILNLIVQDGLDVIIGALTKIRETVKYLKGSKSRRIALAECVEGDCEVLLSLDVQNRWNSTYLMLEKALKYERALNRFKCLLEVNRYHDDNVIREMIYKMRLKYDKYWEQYSVILAMGAVLDPRMKFRLLKRCYDELDPFTSQAKIDHLKSELYKLFEEYRKKFPLTPVVSTRAGSCVLERGRGNLDVQDDLFDLDDGPDYMEEGKSALDMYLKDPKLEMRSHPNLNILQYWKENRNRFGALTYMAMDILSIPITTVASESSFSIGSHLINKYRSRLLPSNVQALLCTRSWIHGYKVDDEDCEIITIRSDSNYVEEQSVGEEHTKDESQGQFFI</sequence>
<keyword evidence="5" id="KW-0238">DNA-binding</keyword>
<dbReference type="AlphaFoldDB" id="A0A8S2A6L0"/>
<feature type="domain" description="hAT-like transposase RNase-H fold" evidence="9">
    <location>
        <begin position="389"/>
        <end position="470"/>
    </location>
</feature>
<keyword evidence="4" id="KW-0862">Zinc</keyword>
<dbReference type="Pfam" id="PF05699">
    <property type="entry name" value="Dimer_Tnp_hAT"/>
    <property type="match status" value="1"/>
</dbReference>
<protein>
    <submittedName>
        <fullName evidence="10">Uncharacterized protein</fullName>
    </submittedName>
</protein>
<proteinExistence type="predicted"/>
<feature type="domain" description="DUF1985" evidence="8">
    <location>
        <begin position="1"/>
        <end position="127"/>
    </location>
</feature>
<dbReference type="InterPro" id="IPR015410">
    <property type="entry name" value="DUF1985"/>
</dbReference>
<dbReference type="Proteomes" id="UP000682877">
    <property type="component" value="Chromosome 4"/>
</dbReference>
<comment type="subcellular location">
    <subcellularLocation>
        <location evidence="1">Nucleus</location>
    </subcellularLocation>
</comment>
<name>A0A8S2A6L0_ARAAE</name>
<evidence type="ECO:0000256" key="2">
    <source>
        <dbReference type="ARBA" id="ARBA00022723"/>
    </source>
</evidence>
<evidence type="ECO:0000313" key="11">
    <source>
        <dbReference type="Proteomes" id="UP000682877"/>
    </source>
</evidence>
<evidence type="ECO:0000259" key="7">
    <source>
        <dbReference type="Pfam" id="PF05699"/>
    </source>
</evidence>
<dbReference type="Pfam" id="PF09331">
    <property type="entry name" value="DUF1985"/>
    <property type="match status" value="1"/>
</dbReference>
<evidence type="ECO:0000256" key="5">
    <source>
        <dbReference type="ARBA" id="ARBA00023125"/>
    </source>
</evidence>